<evidence type="ECO:0000313" key="4">
    <source>
        <dbReference type="Proteomes" id="UP000708298"/>
    </source>
</evidence>
<dbReference type="InterPro" id="IPR011055">
    <property type="entry name" value="Dup_hybrid_motif"/>
</dbReference>
<sequence>MNKTGVVVLLTVAAMMLSYQTAQAGAVGQTELILPVQPGCVTSPFGPRILRQAPVAGRYHWGADLRAAAGAKVVAVAPGHIIRIDREGMGGLEVLVQHPGFQSLYAHLGMVSPAIANGAKTLKAGQWIGRIGRTGLTLGTHLYFEIHIDGKRVDPASYLGVQPCGAGKSAEVRPSSQ</sequence>
<dbReference type="Pfam" id="PF01551">
    <property type="entry name" value="Peptidase_M23"/>
    <property type="match status" value="1"/>
</dbReference>
<evidence type="ECO:0000256" key="1">
    <source>
        <dbReference type="SAM" id="SignalP"/>
    </source>
</evidence>
<protein>
    <submittedName>
        <fullName evidence="3">M23 family metallopeptidase</fullName>
    </submittedName>
</protein>
<dbReference type="PANTHER" id="PTHR21666:SF270">
    <property type="entry name" value="MUREIN HYDROLASE ACTIVATOR ENVC"/>
    <property type="match status" value="1"/>
</dbReference>
<accession>A0A963YR33</accession>
<dbReference type="RefSeq" id="WP_227320667.1">
    <property type="nucleotide sequence ID" value="NZ_JAESVB010000002.1"/>
</dbReference>
<evidence type="ECO:0000313" key="3">
    <source>
        <dbReference type="EMBL" id="MCB8875022.1"/>
    </source>
</evidence>
<feature type="signal peptide" evidence="1">
    <location>
        <begin position="1"/>
        <end position="24"/>
    </location>
</feature>
<dbReference type="SUPFAM" id="SSF51261">
    <property type="entry name" value="Duplicated hybrid motif"/>
    <property type="match status" value="1"/>
</dbReference>
<dbReference type="EMBL" id="JAESVB010000002">
    <property type="protein sequence ID" value="MCB8875022.1"/>
    <property type="molecule type" value="Genomic_DNA"/>
</dbReference>
<keyword evidence="1" id="KW-0732">Signal</keyword>
<keyword evidence="4" id="KW-1185">Reference proteome</keyword>
<proteinExistence type="predicted"/>
<dbReference type="CDD" id="cd12797">
    <property type="entry name" value="M23_peptidase"/>
    <property type="match status" value="1"/>
</dbReference>
<dbReference type="PANTHER" id="PTHR21666">
    <property type="entry name" value="PEPTIDASE-RELATED"/>
    <property type="match status" value="1"/>
</dbReference>
<feature type="domain" description="M23ase beta-sheet core" evidence="2">
    <location>
        <begin position="59"/>
        <end position="155"/>
    </location>
</feature>
<gene>
    <name evidence="3" type="ORF">ASILVAE211_07490</name>
</gene>
<dbReference type="Gene3D" id="2.70.70.10">
    <property type="entry name" value="Glucose Permease (Domain IIA)"/>
    <property type="match status" value="1"/>
</dbReference>
<feature type="chain" id="PRO_5037983335" evidence="1">
    <location>
        <begin position="25"/>
        <end position="177"/>
    </location>
</feature>
<reference evidence="3" key="1">
    <citation type="journal article" date="2021" name="Microorganisms">
        <title>Acidisoma silvae sp. nov. and Acidisomacellulosilytica sp. nov., Two Acidophilic Bacteria Isolated from Decaying Wood, Hydrolyzing Cellulose and Producing Poly-3-hydroxybutyrate.</title>
        <authorList>
            <person name="Mieszkin S."/>
            <person name="Pouder E."/>
            <person name="Uroz S."/>
            <person name="Simon-Colin C."/>
            <person name="Alain K."/>
        </authorList>
    </citation>
    <scope>NUCLEOTIDE SEQUENCE</scope>
    <source>
        <strain evidence="3">HW T2.11</strain>
    </source>
</reference>
<dbReference type="InterPro" id="IPR050570">
    <property type="entry name" value="Cell_wall_metabolism_enzyme"/>
</dbReference>
<dbReference type="InterPro" id="IPR016047">
    <property type="entry name" value="M23ase_b-sheet_dom"/>
</dbReference>
<evidence type="ECO:0000259" key="2">
    <source>
        <dbReference type="Pfam" id="PF01551"/>
    </source>
</evidence>
<dbReference type="AlphaFoldDB" id="A0A963YR33"/>
<name>A0A963YR33_9PROT</name>
<comment type="caution">
    <text evidence="3">The sequence shown here is derived from an EMBL/GenBank/DDBJ whole genome shotgun (WGS) entry which is preliminary data.</text>
</comment>
<dbReference type="Proteomes" id="UP000708298">
    <property type="component" value="Unassembled WGS sequence"/>
</dbReference>
<reference evidence="3" key="2">
    <citation type="submission" date="2021-01" db="EMBL/GenBank/DDBJ databases">
        <authorList>
            <person name="Mieszkin S."/>
            <person name="Pouder E."/>
            <person name="Alain K."/>
        </authorList>
    </citation>
    <scope>NUCLEOTIDE SEQUENCE</scope>
    <source>
        <strain evidence="3">HW T2.11</strain>
    </source>
</reference>
<dbReference type="GO" id="GO:0004222">
    <property type="term" value="F:metalloendopeptidase activity"/>
    <property type="evidence" value="ECO:0007669"/>
    <property type="project" value="TreeGrafter"/>
</dbReference>
<organism evidence="3 4">
    <name type="scientific">Acidisoma silvae</name>
    <dbReference type="NCBI Taxonomy" id="2802396"/>
    <lineage>
        <taxon>Bacteria</taxon>
        <taxon>Pseudomonadati</taxon>
        <taxon>Pseudomonadota</taxon>
        <taxon>Alphaproteobacteria</taxon>
        <taxon>Acetobacterales</taxon>
        <taxon>Acidocellaceae</taxon>
        <taxon>Acidisoma</taxon>
    </lineage>
</organism>